<keyword evidence="1" id="KW-1133">Transmembrane helix</keyword>
<dbReference type="EMBL" id="UINC01138604">
    <property type="protein sequence ID" value="SVD24650.1"/>
    <property type="molecule type" value="Genomic_DNA"/>
</dbReference>
<feature type="transmembrane region" description="Helical" evidence="1">
    <location>
        <begin position="51"/>
        <end position="69"/>
    </location>
</feature>
<proteinExistence type="predicted"/>
<reference evidence="2" key="1">
    <citation type="submission" date="2018-05" db="EMBL/GenBank/DDBJ databases">
        <authorList>
            <person name="Lanie J.A."/>
            <person name="Ng W.-L."/>
            <person name="Kazmierczak K.M."/>
            <person name="Andrzejewski T.M."/>
            <person name="Davidsen T.M."/>
            <person name="Wayne K.J."/>
            <person name="Tettelin H."/>
            <person name="Glass J.I."/>
            <person name="Rusch D."/>
            <person name="Podicherti R."/>
            <person name="Tsui H.-C.T."/>
            <person name="Winkler M.E."/>
        </authorList>
    </citation>
    <scope>NUCLEOTIDE SEQUENCE</scope>
</reference>
<feature type="transmembrane region" description="Helical" evidence="1">
    <location>
        <begin position="76"/>
        <end position="95"/>
    </location>
</feature>
<dbReference type="AlphaFoldDB" id="A0A382TRG5"/>
<accession>A0A382TRG5</accession>
<protein>
    <submittedName>
        <fullName evidence="2">Uncharacterized protein</fullName>
    </submittedName>
</protein>
<evidence type="ECO:0000313" key="2">
    <source>
        <dbReference type="EMBL" id="SVD24650.1"/>
    </source>
</evidence>
<name>A0A382TRG5_9ZZZZ</name>
<organism evidence="2">
    <name type="scientific">marine metagenome</name>
    <dbReference type="NCBI Taxonomy" id="408172"/>
    <lineage>
        <taxon>unclassified sequences</taxon>
        <taxon>metagenomes</taxon>
        <taxon>ecological metagenomes</taxon>
    </lineage>
</organism>
<gene>
    <name evidence="2" type="ORF">METZ01_LOCUS377504</name>
</gene>
<sequence length="100" mass="11233">RSIQRFGRSWDECSVGVGRFMKWGKVILWSAGIAYGVLSLYLVFYETFSDLGMALLPLGIGLMGLSFYVKAHRKRLFQIGLVLLLLGLLLSLGRFGQVLF</sequence>
<evidence type="ECO:0000256" key="1">
    <source>
        <dbReference type="SAM" id="Phobius"/>
    </source>
</evidence>
<keyword evidence="1" id="KW-0472">Membrane</keyword>
<feature type="non-terminal residue" evidence="2">
    <location>
        <position position="1"/>
    </location>
</feature>
<feature type="transmembrane region" description="Helical" evidence="1">
    <location>
        <begin position="26"/>
        <end position="45"/>
    </location>
</feature>
<keyword evidence="1" id="KW-0812">Transmembrane</keyword>